<protein>
    <submittedName>
        <fullName evidence="1">Uncharacterized protein</fullName>
    </submittedName>
</protein>
<evidence type="ECO:0000313" key="1">
    <source>
        <dbReference type="EnsemblMetazoa" id="GPAI043719-PA"/>
    </source>
</evidence>
<dbReference type="STRING" id="7398.A0A1B0AF13"/>
<keyword evidence="2" id="KW-1185">Reference proteome</keyword>
<evidence type="ECO:0000313" key="2">
    <source>
        <dbReference type="Proteomes" id="UP000092445"/>
    </source>
</evidence>
<name>A0A1B0AF13_GLOPL</name>
<organism evidence="1 2">
    <name type="scientific">Glossina pallidipes</name>
    <name type="common">Tsetse fly</name>
    <dbReference type="NCBI Taxonomy" id="7398"/>
    <lineage>
        <taxon>Eukaryota</taxon>
        <taxon>Metazoa</taxon>
        <taxon>Ecdysozoa</taxon>
        <taxon>Arthropoda</taxon>
        <taxon>Hexapoda</taxon>
        <taxon>Insecta</taxon>
        <taxon>Pterygota</taxon>
        <taxon>Neoptera</taxon>
        <taxon>Endopterygota</taxon>
        <taxon>Diptera</taxon>
        <taxon>Brachycera</taxon>
        <taxon>Muscomorpha</taxon>
        <taxon>Hippoboscoidea</taxon>
        <taxon>Glossinidae</taxon>
        <taxon>Glossina</taxon>
    </lineage>
</organism>
<accession>A0A1B0AF13</accession>
<reference evidence="2" key="1">
    <citation type="submission" date="2014-03" db="EMBL/GenBank/DDBJ databases">
        <authorList>
            <person name="Aksoy S."/>
            <person name="Warren W."/>
            <person name="Wilson R.K."/>
        </authorList>
    </citation>
    <scope>NUCLEOTIDE SEQUENCE [LARGE SCALE GENOMIC DNA]</scope>
    <source>
        <strain evidence="2">IAEA</strain>
    </source>
</reference>
<sequence>MQKVKTTQELKNLENDPYLLELPTITESGHHEMEEENDRSIYLFPLKINFCSQQILEWCTFCVKRSKMSTEEDIFNESENRGIRPSETIKLKNIGFLEKRSTFFNCPACEAIKLSVNRLQMPTDCAERIQKARDRIKEHCSADKIKSKEQKLLEEQRGKQDKIFCFIHENVRNHLQQVVSPYKSHLTNKNKFLYVFYYSKITAKKCEIALAKAAKPENSNQIIALRNIIKTLVDHINRVKDELHRNKDLANLSKKYWKNVREIYALTKL</sequence>
<dbReference type="EnsemblMetazoa" id="GPAI043719-RA">
    <property type="protein sequence ID" value="GPAI043719-PA"/>
    <property type="gene ID" value="GPAI043719"/>
</dbReference>
<dbReference type="Proteomes" id="UP000092445">
    <property type="component" value="Unassembled WGS sequence"/>
</dbReference>
<dbReference type="AlphaFoldDB" id="A0A1B0AF13"/>
<proteinExistence type="predicted"/>
<dbReference type="VEuPathDB" id="VectorBase:GPAI043719"/>
<reference evidence="1" key="2">
    <citation type="submission" date="2020-05" db="UniProtKB">
        <authorList>
            <consortium name="EnsemblMetazoa"/>
        </authorList>
    </citation>
    <scope>IDENTIFICATION</scope>
    <source>
        <strain evidence="1">IAEA</strain>
    </source>
</reference>